<evidence type="ECO:0000259" key="1">
    <source>
        <dbReference type="Pfam" id="PF09588"/>
    </source>
</evidence>
<name>A0ABR6L829_9HYPH</name>
<dbReference type="EMBL" id="JACHOT010000009">
    <property type="protein sequence ID" value="MBB4652961.1"/>
    <property type="molecule type" value="Genomic_DNA"/>
</dbReference>
<dbReference type="SUPFAM" id="SSF52980">
    <property type="entry name" value="Restriction endonuclease-like"/>
    <property type="match status" value="1"/>
</dbReference>
<dbReference type="InterPro" id="IPR011604">
    <property type="entry name" value="PDDEXK-like_dom_sf"/>
</dbReference>
<evidence type="ECO:0000313" key="2">
    <source>
        <dbReference type="EMBL" id="MBB4652961.1"/>
    </source>
</evidence>
<dbReference type="RefSeq" id="WP_183264364.1">
    <property type="nucleotide sequence ID" value="NZ_BAAAVZ010000026.1"/>
</dbReference>
<protein>
    <recommendedName>
        <fullName evidence="1">YqaJ viral recombinase domain-containing protein</fullName>
    </recommendedName>
</protein>
<keyword evidence="3" id="KW-1185">Reference proteome</keyword>
<comment type="caution">
    <text evidence="2">The sequence shown here is derived from an EMBL/GenBank/DDBJ whole genome shotgun (WGS) entry which is preliminary data.</text>
</comment>
<dbReference type="Gene3D" id="3.90.320.10">
    <property type="match status" value="1"/>
</dbReference>
<sequence>MTIQIIRPADRAAWLAARTQDVTASVAGALFGVDPYSSPYELWAEKTGRRSPDGEPSDAMERGILMEPVVVKMVQKRHPAWAISYDGDNPVYYRDPETRIGATPDAFVVRPDRRGTGIMQIKSVSEDAFEKFWETDPDTGAVIPPTWIAIQAIVEATLTKCPWACVAVVVLTRRGTFRLEPIIDIPLDNFEFWERLVEKVKAFWEMIAAGRTPDPDWDRDSEAVLDVLRQSLPERLDLTRDYHVNDLAGLYVEAKATETEQAARAGRLRAMIIHALGTAEIGETERWFISARTSVRGDGTTTRVLRIKPRENLNAGF</sequence>
<dbReference type="InterPro" id="IPR019080">
    <property type="entry name" value="YqaJ_viral_recombinase"/>
</dbReference>
<accession>A0ABR6L829</accession>
<dbReference type="Proteomes" id="UP000539538">
    <property type="component" value="Unassembled WGS sequence"/>
</dbReference>
<organism evidence="2 3">
    <name type="scientific">Aminobacter niigataensis</name>
    <dbReference type="NCBI Taxonomy" id="83265"/>
    <lineage>
        <taxon>Bacteria</taxon>
        <taxon>Pseudomonadati</taxon>
        <taxon>Pseudomonadota</taxon>
        <taxon>Alphaproteobacteria</taxon>
        <taxon>Hyphomicrobiales</taxon>
        <taxon>Phyllobacteriaceae</taxon>
        <taxon>Aminobacter</taxon>
    </lineage>
</organism>
<dbReference type="Pfam" id="PF09588">
    <property type="entry name" value="YqaJ"/>
    <property type="match status" value="1"/>
</dbReference>
<proteinExistence type="predicted"/>
<evidence type="ECO:0000313" key="3">
    <source>
        <dbReference type="Proteomes" id="UP000539538"/>
    </source>
</evidence>
<reference evidence="2 3" key="1">
    <citation type="submission" date="2020-08" db="EMBL/GenBank/DDBJ databases">
        <title>Genomic Encyclopedia of Type Strains, Phase IV (KMG-IV): sequencing the most valuable type-strain genomes for metagenomic binning, comparative biology and taxonomic classification.</title>
        <authorList>
            <person name="Goeker M."/>
        </authorList>
    </citation>
    <scope>NUCLEOTIDE SEQUENCE [LARGE SCALE GENOMIC DNA]</scope>
    <source>
        <strain evidence="2 3">DSM 7050</strain>
    </source>
</reference>
<feature type="domain" description="YqaJ viral recombinase" evidence="1">
    <location>
        <begin position="14"/>
        <end position="142"/>
    </location>
</feature>
<dbReference type="InterPro" id="IPR011335">
    <property type="entry name" value="Restrct_endonuc-II-like"/>
</dbReference>
<gene>
    <name evidence="2" type="ORF">GGQ99_004745</name>
</gene>